<comment type="caution">
    <text evidence="1">The sequence shown here is derived from an EMBL/GenBank/DDBJ whole genome shotgun (WGS) entry which is preliminary data.</text>
</comment>
<name>A0A1F4VRQ3_UNCKA</name>
<sequence>MKTKIVTILGLLLPAVVILGIFWPKAEGQDQDGQNQELAAQENSEGNVTVVVTPIISDSSLDFEIVMDTHSVELGADMLEISELKTDQDESYSPAAWEGSASGGHHRSGVLKFNVPSPRPEEIELIIVGIGGVDRRFRWKL</sequence>
<protein>
    <recommendedName>
        <fullName evidence="3">DUF4352 domain-containing protein</fullName>
    </recommendedName>
</protein>
<dbReference type="EMBL" id="MEVL01000031">
    <property type="protein sequence ID" value="OGC59892.1"/>
    <property type="molecule type" value="Genomic_DNA"/>
</dbReference>
<evidence type="ECO:0008006" key="3">
    <source>
        <dbReference type="Google" id="ProtNLM"/>
    </source>
</evidence>
<gene>
    <name evidence="1" type="ORF">A2890_01645</name>
</gene>
<reference evidence="1 2" key="1">
    <citation type="journal article" date="2016" name="Nat. Commun.">
        <title>Thousands of microbial genomes shed light on interconnected biogeochemical processes in an aquifer system.</title>
        <authorList>
            <person name="Anantharaman K."/>
            <person name="Brown C.T."/>
            <person name="Hug L.A."/>
            <person name="Sharon I."/>
            <person name="Castelle C.J."/>
            <person name="Probst A.J."/>
            <person name="Thomas B.C."/>
            <person name="Singh A."/>
            <person name="Wilkins M.J."/>
            <person name="Karaoz U."/>
            <person name="Brodie E.L."/>
            <person name="Williams K.H."/>
            <person name="Hubbard S.S."/>
            <person name="Banfield J.F."/>
        </authorList>
    </citation>
    <scope>NUCLEOTIDE SEQUENCE [LARGE SCALE GENOMIC DNA]</scope>
</reference>
<organism evidence="1 2">
    <name type="scientific">candidate division WWE3 bacterium RIFCSPLOWO2_01_FULL_53_14</name>
    <dbReference type="NCBI Taxonomy" id="1802628"/>
    <lineage>
        <taxon>Bacteria</taxon>
        <taxon>Katanobacteria</taxon>
    </lineage>
</organism>
<evidence type="ECO:0000313" key="1">
    <source>
        <dbReference type="EMBL" id="OGC59892.1"/>
    </source>
</evidence>
<accession>A0A1F4VRQ3</accession>
<evidence type="ECO:0000313" key="2">
    <source>
        <dbReference type="Proteomes" id="UP000176967"/>
    </source>
</evidence>
<proteinExistence type="predicted"/>
<dbReference type="Proteomes" id="UP000176967">
    <property type="component" value="Unassembled WGS sequence"/>
</dbReference>
<dbReference type="STRING" id="1802628.A2890_01645"/>
<dbReference type="AlphaFoldDB" id="A0A1F4VRQ3"/>